<accession>A0A1H1SPN7</accession>
<dbReference type="Pfam" id="PF17925">
    <property type="entry name" value="TetR_C_20"/>
    <property type="match status" value="1"/>
</dbReference>
<dbReference type="Pfam" id="PF00440">
    <property type="entry name" value="TetR_N"/>
    <property type="match status" value="1"/>
</dbReference>
<keyword evidence="7" id="KW-1185">Reference proteome</keyword>
<gene>
    <name evidence="6" type="ORF">SAMN04489752_1844</name>
</gene>
<dbReference type="InterPro" id="IPR001647">
    <property type="entry name" value="HTH_TetR"/>
</dbReference>
<dbReference type="InterPro" id="IPR009057">
    <property type="entry name" value="Homeodomain-like_sf"/>
</dbReference>
<evidence type="ECO:0000259" key="5">
    <source>
        <dbReference type="PROSITE" id="PS50977"/>
    </source>
</evidence>
<dbReference type="PROSITE" id="PS50977">
    <property type="entry name" value="HTH_TETR_2"/>
    <property type="match status" value="1"/>
</dbReference>
<dbReference type="OrthoDB" id="3192968at2"/>
<dbReference type="EMBL" id="LT629766">
    <property type="protein sequence ID" value="SDS49944.1"/>
    <property type="molecule type" value="Genomic_DNA"/>
</dbReference>
<keyword evidence="2 4" id="KW-0238">DNA-binding</keyword>
<proteinExistence type="predicted"/>
<evidence type="ECO:0000313" key="7">
    <source>
        <dbReference type="Proteomes" id="UP000199597"/>
    </source>
</evidence>
<evidence type="ECO:0000256" key="2">
    <source>
        <dbReference type="ARBA" id="ARBA00023125"/>
    </source>
</evidence>
<dbReference type="PRINTS" id="PR00455">
    <property type="entry name" value="HTHTETR"/>
</dbReference>
<dbReference type="PANTHER" id="PTHR30055:SF234">
    <property type="entry name" value="HTH-TYPE TRANSCRIPTIONAL REGULATOR BETI"/>
    <property type="match status" value="1"/>
</dbReference>
<evidence type="ECO:0000256" key="1">
    <source>
        <dbReference type="ARBA" id="ARBA00023015"/>
    </source>
</evidence>
<keyword evidence="3" id="KW-0804">Transcription</keyword>
<dbReference type="InterPro" id="IPR050109">
    <property type="entry name" value="HTH-type_TetR-like_transc_reg"/>
</dbReference>
<protein>
    <submittedName>
        <fullName evidence="6">DNA-binding transcriptional regulator, AcrR family</fullName>
    </submittedName>
</protein>
<evidence type="ECO:0000256" key="3">
    <source>
        <dbReference type="ARBA" id="ARBA00023163"/>
    </source>
</evidence>
<sequence>MPRLNVERAAARPTNASGRQRYQNIVRVARTLTIDHGEDAVQMQEVAKQAGVALNTLYRYFPSKSHLYTAILEDELMTLDVRAQSPQEVFSLNDDDAAERVLDLITGASNSLLSRPNLAKAMMNATMASQASSGIAVAQSDKLLETAVLKVLGIVEPVAEDHRMIYAIMLSWTAALSAVLNDRLRRSEFEEVLRLSITQLIKVRSNRAES</sequence>
<dbReference type="SUPFAM" id="SSF46689">
    <property type="entry name" value="Homeodomain-like"/>
    <property type="match status" value="1"/>
</dbReference>
<dbReference type="Proteomes" id="UP000199597">
    <property type="component" value="Chromosome I"/>
</dbReference>
<feature type="DNA-binding region" description="H-T-H motif" evidence="4">
    <location>
        <begin position="42"/>
        <end position="61"/>
    </location>
</feature>
<dbReference type="GO" id="GO:0000976">
    <property type="term" value="F:transcription cis-regulatory region binding"/>
    <property type="evidence" value="ECO:0007669"/>
    <property type="project" value="TreeGrafter"/>
</dbReference>
<name>A0A1H1SPN7_9MICO</name>
<dbReference type="Gene3D" id="1.10.357.10">
    <property type="entry name" value="Tetracycline Repressor, domain 2"/>
    <property type="match status" value="1"/>
</dbReference>
<dbReference type="PANTHER" id="PTHR30055">
    <property type="entry name" value="HTH-TYPE TRANSCRIPTIONAL REGULATOR RUTR"/>
    <property type="match status" value="1"/>
</dbReference>
<dbReference type="InterPro" id="IPR041642">
    <property type="entry name" value="KstR_C"/>
</dbReference>
<evidence type="ECO:0000256" key="4">
    <source>
        <dbReference type="PROSITE-ProRule" id="PRU00335"/>
    </source>
</evidence>
<feature type="domain" description="HTH tetR-type" evidence="5">
    <location>
        <begin position="19"/>
        <end position="79"/>
    </location>
</feature>
<dbReference type="AlphaFoldDB" id="A0A1H1SPN7"/>
<organism evidence="6 7">
    <name type="scientific">Brevibacterium siliguriense</name>
    <dbReference type="NCBI Taxonomy" id="1136497"/>
    <lineage>
        <taxon>Bacteria</taxon>
        <taxon>Bacillati</taxon>
        <taxon>Actinomycetota</taxon>
        <taxon>Actinomycetes</taxon>
        <taxon>Micrococcales</taxon>
        <taxon>Brevibacteriaceae</taxon>
        <taxon>Brevibacterium</taxon>
    </lineage>
</organism>
<reference evidence="7" key="1">
    <citation type="submission" date="2016-10" db="EMBL/GenBank/DDBJ databases">
        <authorList>
            <person name="Varghese N."/>
            <person name="Submissions S."/>
        </authorList>
    </citation>
    <scope>NUCLEOTIDE SEQUENCE [LARGE SCALE GENOMIC DNA]</scope>
    <source>
        <strain evidence="7">DSM 23676</strain>
    </source>
</reference>
<keyword evidence="1" id="KW-0805">Transcription regulation</keyword>
<evidence type="ECO:0000313" key="6">
    <source>
        <dbReference type="EMBL" id="SDS49944.1"/>
    </source>
</evidence>
<dbReference type="GO" id="GO:0003700">
    <property type="term" value="F:DNA-binding transcription factor activity"/>
    <property type="evidence" value="ECO:0007669"/>
    <property type="project" value="TreeGrafter"/>
</dbReference>
<dbReference type="STRING" id="1136497.SAMN04489752_1844"/>
<dbReference type="RefSeq" id="WP_157689062.1">
    <property type="nucleotide sequence ID" value="NZ_LT629766.1"/>
</dbReference>